<dbReference type="InParanoid" id="B6IJ34"/>
<dbReference type="RefSeq" id="XP_045099575.1">
    <property type="nucleotide sequence ID" value="XM_045239730.1"/>
</dbReference>
<reference evidence="1 2" key="2">
    <citation type="journal article" date="2011" name="PLoS Genet.">
        <title>Caenorhabditis briggsae recombinant inbred line genotypes reveal inter-strain incompatibility and the evolution of recombination.</title>
        <authorList>
            <person name="Ross J.A."/>
            <person name="Koboldt D.C."/>
            <person name="Staisch J.E."/>
            <person name="Chamberlin H.M."/>
            <person name="Gupta B.P."/>
            <person name="Miller R.D."/>
            <person name="Baird S.E."/>
            <person name="Haag E.S."/>
        </authorList>
    </citation>
    <scope>NUCLEOTIDE SEQUENCE [LARGE SCALE GENOMIC DNA]</scope>
    <source>
        <strain evidence="1 2">AF16</strain>
    </source>
</reference>
<reference evidence="1 2" key="1">
    <citation type="journal article" date="2003" name="PLoS Biol.">
        <title>The genome sequence of Caenorhabditis briggsae: a platform for comparative genomics.</title>
        <authorList>
            <person name="Stein L.D."/>
            <person name="Bao Z."/>
            <person name="Blasiar D."/>
            <person name="Blumenthal T."/>
            <person name="Brent M.R."/>
            <person name="Chen N."/>
            <person name="Chinwalla A."/>
            <person name="Clarke L."/>
            <person name="Clee C."/>
            <person name="Coghlan A."/>
            <person name="Coulson A."/>
            <person name="D'Eustachio P."/>
            <person name="Fitch D.H."/>
            <person name="Fulton L.A."/>
            <person name="Fulton R.E."/>
            <person name="Griffiths-Jones S."/>
            <person name="Harris T.W."/>
            <person name="Hillier L.W."/>
            <person name="Kamath R."/>
            <person name="Kuwabara P.E."/>
            <person name="Mardis E.R."/>
            <person name="Marra M.A."/>
            <person name="Miner T.L."/>
            <person name="Minx P."/>
            <person name="Mullikin J.C."/>
            <person name="Plumb R.W."/>
            <person name="Rogers J."/>
            <person name="Schein J.E."/>
            <person name="Sohrmann M."/>
            <person name="Spieth J."/>
            <person name="Stajich J.E."/>
            <person name="Wei C."/>
            <person name="Willey D."/>
            <person name="Wilson R.K."/>
            <person name="Durbin R."/>
            <person name="Waterston R.H."/>
        </authorList>
    </citation>
    <scope>NUCLEOTIDE SEQUENCE [LARGE SCALE GENOMIC DNA]</scope>
    <source>
        <strain evidence="1 2">AF16</strain>
    </source>
</reference>
<dbReference type="HOGENOM" id="CLU_1972469_0_0_1"/>
<accession>B6IJ34</accession>
<name>B6IJ34_CAEBR</name>
<evidence type="ECO:0000313" key="2">
    <source>
        <dbReference type="Proteomes" id="UP000008549"/>
    </source>
</evidence>
<dbReference type="KEGG" id="cbr:CBG_27736"/>
<dbReference type="GeneID" id="68919185"/>
<dbReference type="Proteomes" id="UP000008549">
    <property type="component" value="Unassembled WGS sequence"/>
</dbReference>
<dbReference type="EMBL" id="HE600983">
    <property type="protein sequence ID" value="CAS00014.1"/>
    <property type="molecule type" value="Genomic_DNA"/>
</dbReference>
<keyword evidence="2" id="KW-1185">Reference proteome</keyword>
<protein>
    <submittedName>
        <fullName evidence="1">Protein CBG27736</fullName>
    </submittedName>
</protein>
<sequence length="127" mass="14815">MHVVEGKTKRVKSFRTEQDLAVTENRTLLCMYHGTLTHVVRMLPLILEPNGCMSFLIESYFYADPSRGVVRLTLEWQHIHEIPCRDISSSRLMVVWEENAGNSIMTQHTDTIRTQKKLEEIRFSCFS</sequence>
<dbReference type="CTD" id="68919185"/>
<gene>
    <name evidence="1" type="ORF">CBG27736</name>
    <name evidence="1" type="ORF">CBG_27736</name>
</gene>
<proteinExistence type="predicted"/>
<evidence type="ECO:0000313" key="1">
    <source>
        <dbReference type="EMBL" id="CAS00014.1"/>
    </source>
</evidence>
<organism evidence="1 2">
    <name type="scientific">Caenorhabditis briggsae</name>
    <dbReference type="NCBI Taxonomy" id="6238"/>
    <lineage>
        <taxon>Eukaryota</taxon>
        <taxon>Metazoa</taxon>
        <taxon>Ecdysozoa</taxon>
        <taxon>Nematoda</taxon>
        <taxon>Chromadorea</taxon>
        <taxon>Rhabditida</taxon>
        <taxon>Rhabditina</taxon>
        <taxon>Rhabditomorpha</taxon>
        <taxon>Rhabditoidea</taxon>
        <taxon>Rhabditidae</taxon>
        <taxon>Peloderinae</taxon>
        <taxon>Caenorhabditis</taxon>
    </lineage>
</organism>
<dbReference type="AlphaFoldDB" id="B6IJ34"/>